<evidence type="ECO:0000313" key="3">
    <source>
        <dbReference type="EMBL" id="KAK7870129.1"/>
    </source>
</evidence>
<evidence type="ECO:0000313" key="4">
    <source>
        <dbReference type="Proteomes" id="UP001378592"/>
    </source>
</evidence>
<feature type="signal peptide" evidence="2">
    <location>
        <begin position="1"/>
        <end position="22"/>
    </location>
</feature>
<protein>
    <submittedName>
        <fullName evidence="3">Uncharacterized protein</fullName>
    </submittedName>
</protein>
<dbReference type="EMBL" id="JAZDUA010000064">
    <property type="protein sequence ID" value="KAK7870129.1"/>
    <property type="molecule type" value="Genomic_DNA"/>
</dbReference>
<sequence length="259" mass="27955">MHLLGPALGLALVLGWGRGAAAAGFLWGHVEETRPAGARGGEAFGAGRGWPGSAKGFEKLVRHTRTLVYRDNGVYKFIIGMGIPVPLPNKTLAFGFNFQFQYNVVTNASQWAYPLVVQARSARHHRAAFYETVEMALDRRGLPGRACVQRSICEAAETPLLHEGLLGELLHMMLTPSLGHAPRELLVEYRAAEAAGAAGEDCAQRFADCPPGAGLLDHITCLQNADDDADGATDEQSNTIPRAPKPWHEALPKQLLKTT</sequence>
<keyword evidence="4" id="KW-1185">Reference proteome</keyword>
<dbReference type="PANTHER" id="PTHR21398">
    <property type="entry name" value="AGAP007094-PA"/>
    <property type="match status" value="1"/>
</dbReference>
<gene>
    <name evidence="3" type="ORF">R5R35_011103</name>
</gene>
<dbReference type="InterPro" id="IPR006631">
    <property type="entry name" value="DM4_12"/>
</dbReference>
<dbReference type="Pfam" id="PF07841">
    <property type="entry name" value="DM4_12"/>
    <property type="match status" value="1"/>
</dbReference>
<dbReference type="Proteomes" id="UP001378592">
    <property type="component" value="Unassembled WGS sequence"/>
</dbReference>
<dbReference type="AlphaFoldDB" id="A0AAN9W7P7"/>
<dbReference type="SMART" id="SM00718">
    <property type="entry name" value="DM4_12"/>
    <property type="match status" value="1"/>
</dbReference>
<reference evidence="3 4" key="1">
    <citation type="submission" date="2024-03" db="EMBL/GenBank/DDBJ databases">
        <title>The genome assembly and annotation of the cricket Gryllus longicercus Weissman &amp; Gray.</title>
        <authorList>
            <person name="Szrajer S."/>
            <person name="Gray D."/>
            <person name="Ylla G."/>
        </authorList>
    </citation>
    <scope>NUCLEOTIDE SEQUENCE [LARGE SCALE GENOMIC DNA]</scope>
    <source>
        <strain evidence="3">DAG 2021-001</strain>
        <tissue evidence="3">Whole body minus gut</tissue>
    </source>
</reference>
<keyword evidence="2" id="KW-0732">Signal</keyword>
<organism evidence="3 4">
    <name type="scientific">Gryllus longicercus</name>
    <dbReference type="NCBI Taxonomy" id="2509291"/>
    <lineage>
        <taxon>Eukaryota</taxon>
        <taxon>Metazoa</taxon>
        <taxon>Ecdysozoa</taxon>
        <taxon>Arthropoda</taxon>
        <taxon>Hexapoda</taxon>
        <taxon>Insecta</taxon>
        <taxon>Pterygota</taxon>
        <taxon>Neoptera</taxon>
        <taxon>Polyneoptera</taxon>
        <taxon>Orthoptera</taxon>
        <taxon>Ensifera</taxon>
        <taxon>Gryllidea</taxon>
        <taxon>Grylloidea</taxon>
        <taxon>Gryllidae</taxon>
        <taxon>Gryllinae</taxon>
        <taxon>Gryllus</taxon>
    </lineage>
</organism>
<comment type="caution">
    <text evidence="3">The sequence shown here is derived from an EMBL/GenBank/DDBJ whole genome shotgun (WGS) entry which is preliminary data.</text>
</comment>
<dbReference type="PANTHER" id="PTHR21398:SF11">
    <property type="entry name" value="HDC15381-RELATED"/>
    <property type="match status" value="1"/>
</dbReference>
<feature type="chain" id="PRO_5042955145" evidence="2">
    <location>
        <begin position="23"/>
        <end position="259"/>
    </location>
</feature>
<evidence type="ECO:0000256" key="1">
    <source>
        <dbReference type="SAM" id="MobiDB-lite"/>
    </source>
</evidence>
<accession>A0AAN9W7P7</accession>
<name>A0AAN9W7P7_9ORTH</name>
<feature type="region of interest" description="Disordered" evidence="1">
    <location>
        <begin position="227"/>
        <end position="246"/>
    </location>
</feature>
<evidence type="ECO:0000256" key="2">
    <source>
        <dbReference type="SAM" id="SignalP"/>
    </source>
</evidence>
<proteinExistence type="predicted"/>